<evidence type="ECO:0000313" key="4">
    <source>
        <dbReference type="Proteomes" id="UP000198460"/>
    </source>
</evidence>
<keyword evidence="2" id="KW-0472">Membrane</keyword>
<feature type="region of interest" description="Disordered" evidence="1">
    <location>
        <begin position="100"/>
        <end position="150"/>
    </location>
</feature>
<evidence type="ECO:0008006" key="5">
    <source>
        <dbReference type="Google" id="ProtNLM"/>
    </source>
</evidence>
<name>A0A238H867_9BURK</name>
<feature type="compositionally biased region" description="Basic and acidic residues" evidence="1">
    <location>
        <begin position="111"/>
        <end position="125"/>
    </location>
</feature>
<feature type="transmembrane region" description="Helical" evidence="2">
    <location>
        <begin position="6"/>
        <end position="26"/>
    </location>
</feature>
<accession>A0A238H867</accession>
<protein>
    <recommendedName>
        <fullName evidence="5">Glycine zipper domain-containing protein</fullName>
    </recommendedName>
</protein>
<organism evidence="3 4">
    <name type="scientific">Burkholderia singularis</name>
    <dbReference type="NCBI Taxonomy" id="1503053"/>
    <lineage>
        <taxon>Bacteria</taxon>
        <taxon>Pseudomonadati</taxon>
        <taxon>Pseudomonadota</taxon>
        <taxon>Betaproteobacteria</taxon>
        <taxon>Burkholderiales</taxon>
        <taxon>Burkholderiaceae</taxon>
        <taxon>Burkholderia</taxon>
        <taxon>pseudomallei group</taxon>
    </lineage>
</organism>
<keyword evidence="2" id="KW-0812">Transmembrane</keyword>
<dbReference type="Proteomes" id="UP000198460">
    <property type="component" value="Unassembled WGS sequence"/>
</dbReference>
<keyword evidence="2" id="KW-1133">Transmembrane helix</keyword>
<evidence type="ECO:0000256" key="1">
    <source>
        <dbReference type="SAM" id="MobiDB-lite"/>
    </source>
</evidence>
<proteinExistence type="predicted"/>
<gene>
    <name evidence="3" type="ORF">BSIN_4535</name>
</gene>
<reference evidence="3 4" key="1">
    <citation type="submission" date="2017-04" db="EMBL/GenBank/DDBJ databases">
        <authorList>
            <person name="Afonso C.L."/>
            <person name="Miller P.J."/>
            <person name="Scott M.A."/>
            <person name="Spackman E."/>
            <person name="Goraichik I."/>
            <person name="Dimitrov K.M."/>
            <person name="Suarez D.L."/>
            <person name="Swayne D.E."/>
        </authorList>
    </citation>
    <scope>NUCLEOTIDE SEQUENCE [LARGE SCALE GENOMIC DNA]</scope>
    <source>
        <strain evidence="3">LMG 28154</strain>
    </source>
</reference>
<evidence type="ECO:0000256" key="2">
    <source>
        <dbReference type="SAM" id="Phobius"/>
    </source>
</evidence>
<dbReference type="AlphaFoldDB" id="A0A238H867"/>
<sequence length="254" mass="26269">MSSPYAFAAIMAAFLSLGIAVAFFIWRRRYRVTPPSVPPAGAAAPVLSAPPVRYPLDDEWEAHAPYPDHALHAIRPEGAASRHAPSFDTRTRARESFEFDDVEPFDLDESPPFRRADRHTPHDPDCFSFAPDTAPDLHTPTSDESAPRCPHCHSPRVETLNVARKAVGTIGSVAGATGGMAMALSGAEAGAAVGAIGGPIGSVFGGLAGAVIAGLLGSAAGCAAGSAVGSAIDDAVLDNYRCRSCGHAFGTQHG</sequence>
<dbReference type="EMBL" id="FXAN01000079">
    <property type="protein sequence ID" value="SMG01651.1"/>
    <property type="molecule type" value="Genomic_DNA"/>
</dbReference>
<evidence type="ECO:0000313" key="3">
    <source>
        <dbReference type="EMBL" id="SMG01651.1"/>
    </source>
</evidence>
<feature type="compositionally biased region" description="Acidic residues" evidence="1">
    <location>
        <begin position="100"/>
        <end position="109"/>
    </location>
</feature>
<dbReference type="RefSeq" id="WP_230205679.1">
    <property type="nucleotide sequence ID" value="NZ_FXAN01000079.1"/>
</dbReference>